<comment type="caution">
    <text evidence="1">The sequence shown here is derived from an EMBL/GenBank/DDBJ whole genome shotgun (WGS) entry which is preliminary data.</text>
</comment>
<proteinExistence type="predicted"/>
<evidence type="ECO:0000313" key="3">
    <source>
        <dbReference type="Proteomes" id="UP000541444"/>
    </source>
</evidence>
<dbReference type="AlphaFoldDB" id="A0A7J7MBF5"/>
<gene>
    <name evidence="2" type="ORF">GIB67_015636</name>
    <name evidence="1" type="ORF">GIB67_040762</name>
</gene>
<protein>
    <submittedName>
        <fullName evidence="1">Uncharacterized protein</fullName>
    </submittedName>
</protein>
<evidence type="ECO:0000313" key="2">
    <source>
        <dbReference type="EMBL" id="KAF6170684.1"/>
    </source>
</evidence>
<sequence length="76" mass="8996">MWSPPMHSRGSGLSTIHAPRVCSKFGDLKNFKVASKYQSGRRVDMILRQNQGIYWKMGYEVRRRKKKLFIVYTIFI</sequence>
<organism evidence="1 3">
    <name type="scientific">Kingdonia uniflora</name>
    <dbReference type="NCBI Taxonomy" id="39325"/>
    <lineage>
        <taxon>Eukaryota</taxon>
        <taxon>Viridiplantae</taxon>
        <taxon>Streptophyta</taxon>
        <taxon>Embryophyta</taxon>
        <taxon>Tracheophyta</taxon>
        <taxon>Spermatophyta</taxon>
        <taxon>Magnoliopsida</taxon>
        <taxon>Ranunculales</taxon>
        <taxon>Circaeasteraceae</taxon>
        <taxon>Kingdonia</taxon>
    </lineage>
</organism>
<feature type="non-terminal residue" evidence="1">
    <location>
        <position position="1"/>
    </location>
</feature>
<evidence type="ECO:0000313" key="1">
    <source>
        <dbReference type="EMBL" id="KAF6152199.1"/>
    </source>
</evidence>
<dbReference type="EMBL" id="JACGCM010000560">
    <property type="protein sequence ID" value="KAF6170684.1"/>
    <property type="molecule type" value="Genomic_DNA"/>
</dbReference>
<name>A0A7J7MBF5_9MAGN</name>
<reference evidence="1 3" key="1">
    <citation type="journal article" date="2020" name="IScience">
        <title>Genome Sequencing of the Endangered Kingdonia uniflora (Circaeasteraceae, Ranunculales) Reveals Potential Mechanisms of Evolutionary Specialization.</title>
        <authorList>
            <person name="Sun Y."/>
            <person name="Deng T."/>
            <person name="Zhang A."/>
            <person name="Moore M.J."/>
            <person name="Landis J.B."/>
            <person name="Lin N."/>
            <person name="Zhang H."/>
            <person name="Zhang X."/>
            <person name="Huang J."/>
            <person name="Zhang X."/>
            <person name="Sun H."/>
            <person name="Wang H."/>
        </authorList>
    </citation>
    <scope>NUCLEOTIDE SEQUENCE [LARGE SCALE GENOMIC DNA]</scope>
    <source>
        <strain evidence="1">TB1705</strain>
        <tissue evidence="1">Leaf</tissue>
    </source>
</reference>
<dbReference type="EMBL" id="JACGCM010001650">
    <property type="protein sequence ID" value="KAF6152199.1"/>
    <property type="molecule type" value="Genomic_DNA"/>
</dbReference>
<dbReference type="Proteomes" id="UP000541444">
    <property type="component" value="Unassembled WGS sequence"/>
</dbReference>
<accession>A0A7J7MBF5</accession>
<keyword evidence="3" id="KW-1185">Reference proteome</keyword>